<dbReference type="Pfam" id="PF12697">
    <property type="entry name" value="Abhydrolase_6"/>
    <property type="match status" value="1"/>
</dbReference>
<dbReference type="AlphaFoldDB" id="A0A7K3WWM0"/>
<gene>
    <name evidence="2" type="ORF">G3O08_16055</name>
</gene>
<proteinExistence type="predicted"/>
<protein>
    <submittedName>
        <fullName evidence="2">Alpha/beta fold hydrolase</fullName>
    </submittedName>
</protein>
<dbReference type="Proteomes" id="UP000486602">
    <property type="component" value="Unassembled WGS sequence"/>
</dbReference>
<evidence type="ECO:0000313" key="3">
    <source>
        <dbReference type="Proteomes" id="UP000486602"/>
    </source>
</evidence>
<evidence type="ECO:0000259" key="1">
    <source>
        <dbReference type="Pfam" id="PF12697"/>
    </source>
</evidence>
<accession>A0A7K3WWM0</accession>
<dbReference type="Gene3D" id="3.40.50.1820">
    <property type="entry name" value="alpha/beta hydrolase"/>
    <property type="match status" value="1"/>
</dbReference>
<dbReference type="InterPro" id="IPR000073">
    <property type="entry name" value="AB_hydrolase_1"/>
</dbReference>
<keyword evidence="2" id="KW-0378">Hydrolase</keyword>
<keyword evidence="3" id="KW-1185">Reference proteome</keyword>
<sequence length="281" mass="31676">MEIYQNLVYSGSDNRKSPFDLYLAENSADRPLVVFAHGYKGFKDWGAWHLAALAFAEAGFDFLKFNFSHNGGTVENPIDFPDLEAYSENTYSRELEDIETITNLAASGIEVNGKVKSWKKVALIGHSRGGGIVILHAARSAAISHLTTWASVADYGERFNFDMDAWKKTGVTTVLNGRTKQEMPHKYAFYEDYVADKEKLNIETAARKIDIPWLIVHGDIDEAVNFEEADRLKGWSKYAHLIEIQNGSHTFGASHPWNEIEIPKPLKKVVEETIRFFALNA</sequence>
<dbReference type="SUPFAM" id="SSF53474">
    <property type="entry name" value="alpha/beta-Hydrolases"/>
    <property type="match status" value="1"/>
</dbReference>
<dbReference type="EMBL" id="JAAGVY010000038">
    <property type="protein sequence ID" value="NEN25015.1"/>
    <property type="molecule type" value="Genomic_DNA"/>
</dbReference>
<dbReference type="RefSeq" id="WP_163286417.1">
    <property type="nucleotide sequence ID" value="NZ_JAAGVY010000038.1"/>
</dbReference>
<organism evidence="2 3">
    <name type="scientific">Cryomorpha ignava</name>
    <dbReference type="NCBI Taxonomy" id="101383"/>
    <lineage>
        <taxon>Bacteria</taxon>
        <taxon>Pseudomonadati</taxon>
        <taxon>Bacteroidota</taxon>
        <taxon>Flavobacteriia</taxon>
        <taxon>Flavobacteriales</taxon>
        <taxon>Cryomorphaceae</taxon>
        <taxon>Cryomorpha</taxon>
    </lineage>
</organism>
<dbReference type="InterPro" id="IPR029058">
    <property type="entry name" value="AB_hydrolase_fold"/>
</dbReference>
<dbReference type="GO" id="GO:0016787">
    <property type="term" value="F:hydrolase activity"/>
    <property type="evidence" value="ECO:0007669"/>
    <property type="project" value="UniProtKB-KW"/>
</dbReference>
<evidence type="ECO:0000313" key="2">
    <source>
        <dbReference type="EMBL" id="NEN25015.1"/>
    </source>
</evidence>
<comment type="caution">
    <text evidence="2">The sequence shown here is derived from an EMBL/GenBank/DDBJ whole genome shotgun (WGS) entry which is preliminary data.</text>
</comment>
<name>A0A7K3WWM0_9FLAO</name>
<reference evidence="2 3" key="1">
    <citation type="submission" date="2020-02" db="EMBL/GenBank/DDBJ databases">
        <title>Out from the shadows clarifying the taxonomy of the family Cryomorphaceae and related taxa by utilizing the GTDB taxonomic framework.</title>
        <authorList>
            <person name="Bowman J.P."/>
        </authorList>
    </citation>
    <scope>NUCLEOTIDE SEQUENCE [LARGE SCALE GENOMIC DNA]</scope>
    <source>
        <strain evidence="2 3">QSSC 1-22</strain>
    </source>
</reference>
<feature type="domain" description="AB hydrolase-1" evidence="1">
    <location>
        <begin position="33"/>
        <end position="256"/>
    </location>
</feature>